<dbReference type="Gene3D" id="3.20.20.80">
    <property type="entry name" value="Glycosidases"/>
    <property type="match status" value="1"/>
</dbReference>
<dbReference type="PROSITE" id="PS51127">
    <property type="entry name" value="BIG1"/>
    <property type="match status" value="1"/>
</dbReference>
<dbReference type="Pfam" id="PF13385">
    <property type="entry name" value="Laminin_G_3"/>
    <property type="match status" value="2"/>
</dbReference>
<dbReference type="SUPFAM" id="SSF49899">
    <property type="entry name" value="Concanavalin A-like lectins/glucanases"/>
    <property type="match status" value="2"/>
</dbReference>
<dbReference type="InterPro" id="IPR003344">
    <property type="entry name" value="Big_1_dom"/>
</dbReference>
<evidence type="ECO:0000256" key="2">
    <source>
        <dbReference type="ARBA" id="ARBA00006285"/>
    </source>
</evidence>
<reference evidence="13" key="1">
    <citation type="submission" date="2017-09" db="EMBL/GenBank/DDBJ databases">
        <title>Depth-based differentiation of microbial function through sediment-hosted aquifers and enrichment of novel symbionts in the deep terrestrial subsurface.</title>
        <authorList>
            <person name="Probst A.J."/>
            <person name="Ladd B."/>
            <person name="Jarett J.K."/>
            <person name="Geller-Mcgrath D.E."/>
            <person name="Sieber C.M.K."/>
            <person name="Emerson J.B."/>
            <person name="Anantharaman K."/>
            <person name="Thomas B.C."/>
            <person name="Malmstrom R."/>
            <person name="Stieglmeier M."/>
            <person name="Klingl A."/>
            <person name="Woyke T."/>
            <person name="Ryan C.M."/>
            <person name="Banfield J.F."/>
        </authorList>
    </citation>
    <scope>NUCLEOTIDE SEQUENCE [LARGE SCALE GENOMIC DNA]</scope>
</reference>
<dbReference type="PRINTS" id="PR00738">
    <property type="entry name" value="GLHYDRLASE20"/>
</dbReference>
<dbReference type="Proteomes" id="UP000229307">
    <property type="component" value="Unassembled WGS sequence"/>
</dbReference>
<evidence type="ECO:0000256" key="8">
    <source>
        <dbReference type="ARBA" id="ARBA00023295"/>
    </source>
</evidence>
<dbReference type="Pfam" id="PF08305">
    <property type="entry name" value="NPCBM"/>
    <property type="match status" value="1"/>
</dbReference>
<evidence type="ECO:0000256" key="1">
    <source>
        <dbReference type="ARBA" id="ARBA00001231"/>
    </source>
</evidence>
<dbReference type="SUPFAM" id="SSF49373">
    <property type="entry name" value="Invasin/intimin cell-adhesion fragments"/>
    <property type="match status" value="7"/>
</dbReference>
<evidence type="ECO:0000256" key="9">
    <source>
        <dbReference type="PIRSR" id="PIRSR625705-1"/>
    </source>
</evidence>
<feature type="active site" description="Proton donor" evidence="9">
    <location>
        <position position="2730"/>
    </location>
</feature>
<dbReference type="Gene3D" id="2.60.120.200">
    <property type="match status" value="2"/>
</dbReference>
<dbReference type="SUPFAM" id="SSF49785">
    <property type="entry name" value="Galactose-binding domain-like"/>
    <property type="match status" value="1"/>
</dbReference>
<comment type="similarity">
    <text evidence="3">Belongs to the intimin/invasin family.</text>
</comment>
<dbReference type="InterPro" id="IPR013783">
    <property type="entry name" value="Ig-like_fold"/>
</dbReference>
<dbReference type="SUPFAM" id="SSF55545">
    <property type="entry name" value="beta-N-acetylhexosaminidase-like domain"/>
    <property type="match status" value="1"/>
</dbReference>
<dbReference type="Pfam" id="PF02369">
    <property type="entry name" value="Big_1"/>
    <property type="match status" value="2"/>
</dbReference>
<evidence type="ECO:0000313" key="12">
    <source>
        <dbReference type="EMBL" id="PIZ17352.1"/>
    </source>
</evidence>
<keyword evidence="7" id="KW-1015">Disulfide bond</keyword>
<dbReference type="EMBL" id="PFMR01000125">
    <property type="protein sequence ID" value="PIZ17352.1"/>
    <property type="molecule type" value="Genomic_DNA"/>
</dbReference>
<dbReference type="Gene3D" id="2.60.120.1060">
    <property type="entry name" value="NPCBM/NEW2 domain"/>
    <property type="match status" value="1"/>
</dbReference>
<dbReference type="Gene3D" id="3.20.20.70">
    <property type="entry name" value="Aldolase class I"/>
    <property type="match status" value="1"/>
</dbReference>
<sequence length="5334" mass="582848">MKKRCLSLILVFLTTGAALAGTVDSPDQTQTGDTTALHAIRQFDQSQENFATALDAIYGNNTSYGGQSFTPVGTTMKEVRLHLEKIGSPSESIVLYVYPDTPPTPGVLLGSDTLAPSEISGNAWYTFSFSPALNLTDTPPYYMEWKCAGGDASNKYLEYGSTSNPYPGGIHFQMRNPLAGNDAAFTTVDFHSYGGQSFITGPAVTNVSRIDIVIEKLGSPQDPLNVILYTDPPPSKGAALATATLPYSAIGSKGWYSFAFNLVPVNPSDTYYFEVDSPGGDYGNRYITYGATVNPYPQGMAFSMDSPQPANDIAFKTYYGVSLPRYTLTNDNLLYNTYTIRPLSDGGRQVEFLLKSDSPAMRAKLCYELGSGKFYTYKSVSLKNGGETPAPDFMYLDEVEPVHSQQDWGSLGISRSVEGNTLAVKGETFTRGLGTHANSEIIFDLASLKVSFKRFRCLVGKDSEVPNGTVRFYVVADGDTLYTSSVMDSAAAADTVDVSIAGKKWLKLKVTDAGDGIASDHADWLDARLVYDTFLPNSGVYVTQNSSDIVLGNNYLERTVDFSGGKVRTTSVKNKLTGENSVFSSNKEFGLTVEIGADTAWLMDAQVETFTISGGPLTAGGFGDPIYCGNLFLGLEYIAGYNNYSGSVIVLKHFPGRVMPKGFTQTKKAVIGVSAIGDAQNAFIDYIDENRPDTTPHCHISYCTWWTLPFDFSESECLDLMDVFKAKLFDPYGASFDSFLVDAGWSDKFSIWKINTGKFPLGFSRLKTKADAMNTRLGLWMSPSSCYPFALDNDWAEAQGYEAFSTGWMKMLCLAGPKYGAEFIKTDLSHINTYNMSLNKFDGFWPFAHDNSTHGHFSGDYGVEANIDRYVLNLRAIHYYKPDFWTEPTATWNKSPWWLQYSDSIIGNHVDDYPYGIVPALNYKDAYTTRRCAGYRDGCKMWPSLSPSGQEVLGVDVQTSEPWQNDAVTVVCRGSLLNSLYVNNNYLDSPGWGFLAQLMKWQRQNQDILFKTRLILGDPEDRWIYGYSHFAGGRGIIFVRNPFVEEKNISISFNSSIGFRQMTGNHFIKITYPYRYIYNNMFLYGDSIVFRIGAYEALVFEVFPETELVRPVIMGCRYDTATAATYNLYSEPGCTRAVKVIDPITPANNQDTLVYFPGNSATITVTSYSDSRANGFSGIAQINVPTTYSKPEFIILCSSSVAFNTPACAINVNGVPRAISVLNSDTGWASTGESSRLEHWYWFITRVNTGTNNVTFTVSAAPCDYSAWVHGTRKLAKVQLNTPVGNGSGRIDLNIVDAPDSKVETVMLIPVQTRSETLSYFTVSTSLVPADGLNNCTVAIYVKGGYGVPIEGAQVTIVTSRGSLYDTVVQPGLTDAYGQCEGLIRSPYTGDDSVVVICLGATITLNIAPNFSYEDGSGYNAADWAEGTNHNRYADRLHTGLYSLRSTFAETATSSYSGTILVARNSVYRLSGWIYNSLTQGQAYYDLGDAAGEPNLVSTNGANRWEYLEGSWPSAAYTSVQVRCVTDGSPRGTAWFDDVKLQRVPAISFVRPALRIMTPPFAVTQGNPSPGVIIEMQDEFGVKDATFNGTAALFSSLNSGVFSVDRINWINTTVITMSAGGAVFYYRNPNTGVFVITAYRTSLIADTQTEIIAAQGVNETASYITFIPYRVAANGFARCTAVVTINDTYGFPITNKLVTLQTTRGNSDTIRDSVGSTAGNTQTTDIRGKCTFTITSAFAGYDTIFAVCSGRTITRGVNKYGAAGIWNFDTDTLDVSGNGNICALYGPAWASAPDNASSGSALKFNGTGDYAEVSYSQSLNNTTAVTIELWAKSNTPNWNSYGMLVSKRDAYILHPWQGTKDLYFYVCVYGSEWVAAQYSSAKSLTQWHHYAGSYDGSAIRIYEDGVLMNTFSIQGTINPDVGGPVQIGRDDNGANRYFDGYIDEVRIYNRALSDTEIRMSFDKRANFYFYPVIAARLKITTPSFSIPPNCISPLITVEAQDNTGDLDINFNNTVTLSTSSGSGTFSVSNTNWVNTTVITLKNGLGSFYYRDNSVGSPVLTVTRYTLLADTQTENIQMSDWVWINNVSIESGAIHTSASGSWNRDGFRTKRDYLVPRDGLEVEYCFKAIKAGADSQMFESRIGGAEYHRFLFVVINSQYAQVYTKDVGDPNWVLRATSPGTITLGTWYYVKATIKRAGFKVLVKNRDTGDTFWNPSEYPIEPTSGIGFLLGDAEPNRGDAETWWDDVRVWSFQREFGPNEDDAGVWSLTGSASISGGQFHTYASGSWNHDGVQTKSDYFVPPNGIRLRYSFKPVTIGQDSQMLESRLAGARTWDFAFILNSGPCSLWTEQSGAWAQRVSGPALSAGTWYDVDALINTGSFQMLVYDSSTGALVWDSGYVWKDTTTLTGFLLGDCEPSAGAGQTDWDNIRILSTGYVIPEPKEARYCPFEGRGFIIDANTKIVLSSSASADDILAADLLRDDIQSYFGVTVPVTSGFDTGALANSILAGIPSQDGLFDQICKQKGIEADPGIGDEGYILEIVEDANFVIISARHSTGLFYGLVTLRQLLDKSGQNKTVTAAKIRDFPIVRYRGMSEDISRGQRPTVDYLKQMMDIFSYYKMNCFEPYIEVTFYFANHPDIGVGWGPLTAAEVQDISYYAKQRHVEFYPLFESLGHQANLLSLPAYNQYAEVPASPWSFAIANAGSYTLLDSLFGELCPAFNQSLFFFIGCDEAYDMGAGQSKELADQIGKDGIFIQHVNRLYDTLKGVYNETVILCMDAIIAHPQILTDSPTLPLDTIIMNWEYNCSDSLEDRTSYPNVDLIANSGRRQWMMPGISAWLRIFPNFRRGNKNIKSLTKYGMTKQNVDGMINTDWLDERDHMHGVGYYGRIFGAECAWSLDDIAKTYNESENYFGRRFSYQFFGSISDDLSNAIRQMSETDYVIHDLSTYGQAGQNASWNWWLFWDDPFWGNYSRDIPSPASKASAMLALADPALATFNSYRPSTRFNQDSLDTIINASDRVRYLAERIQDAEQIRSVYATACDYADDTSFADGVFNSINTIITNDLKAPVPGMKSAFENLWLSENIYPFLDSRQVLYDWLSGRYDHTLLRLKHNKERYLQKGLLDSEFFNLPETRDAQFLNNTIPDTMHAGCQYFAQVTVLNNGNLEWTDTEAYKLGAVGDADPFTFNRQFLSKDDIIWRNETKAFTVKMTAPETPGVYLTDWRMLEEGVAWFGGAFAKNVTVLDTQGPNYFCSYIKVNTPVLAANGASTTTVMAEIRSNTGFPVSGETLSLVLENPILRTVNPGSAVSDANGQATFTISSYYAGNEMISAVYNGVYAILENIVANPSFETGTGNDASGWAEGLNHIRSSDRSYSGNYSLRSTFIGSDTSTRISVAKIIPGSSYKLSGRIFNSFSSSGQAYFDMNDRPSPGSDCALYSTQGKSAWELLQGTWYSGSETTAILRCVTDGSPDGTAWFDAVRLERIPTMSFISTRLKITSFAQAIPANTASLPVSVEARGNSGGIDVIFNESITLLSSSATGRFSINGVSWQDTTNIYLSSGQGTFYYKDSNPGSPVITAYRLSLIADTQTITITGNPSYFVLSPPVVSAGGTSKCTVTVSVKSDTGGILTGRTVTLYSSRGNSDPVQPASQLTDVNGQATFTVSSIYAGDAAIKAACDSATISNTLLDYFSSSLNWAAKSGTWLIESNEYSGDAGADGVAETPFAFPGGTVYIRLKMMNGYGGITSSHMIFYKDPNNFFEWAIYNSDSTWIPDQYMIKQVAGGIPYVSIQPAGEEILYDKWYEVRIEVTQEKVRWWLNNRFIAEWARPVGGSAAVYSKLQLEAGSSHTHYDDLKIGAVNFSPAGTRLKITTPPFSVNQFKPSSQVTVEAQDSGGNKDLLFNNTAVLYSSSVNGKFSLNDDPWSDTTVIRFSSGAGVFFYKDLTVGSPVLTVTRYTLLADTQTETITAAVASSTLSYLVLNPPVVSTGAKCTVTVSVKSDVSAALSGKNVSLYTNRGNTDTIQAVQQITDSNGQATFTISSVSAGDAAVKAVCDTKTIGDTLIANFTGGASGWAALAGTWQVENNEYSGDMDGTGISETLLEFSGGTLYVRLKMANGYGGATAAHLIFYSSASNFLEWSVRNNDSTFGPNYFEIRQKTGGTVYSVTQQLGEAITYNKWYEVRIDVTQSKVRWWLNNSFIAEWARPAGSPAVYSKFRLKTEDSHVHFDDIKIDAVNFSASAAKLKITTPPFSSSQYAPSPSIAVEAQDNTGNKVLLFNNTVTLLSSSAQGKFSVNISPWSDTTNIYLSSGAGIFYYRDGNISNPRLTAYRLSLIADTQTETITAAVAGETASYITFYPYLVPADNSSRCTVVVTVNENYFGIPLSGKLVTLQTTRGNSDTIRDSVNGTVNPQTTSASGQCTFTVFSSYVGLDTITAFCGGKTIGRGTDKYGAVGIWHLDSNASDLSGNGNNGSLVGSPAWVSFPDAAFGSAMQLSGTGDYADCGNGSSLRIPGALTIEVWANLVPDPAWSKGWMMVAGKRYPYDDAPWALRQGGSAVYVVINPKGGSNYLTMQVEGVADRAWHHIVATYDGNYGRTYIDNTLRATSVQASFVIDTAPAEHFFIGGWQMQGTLDEVRLYNRALSADEISASYTGRANIYFTANRLKITTPARTTTVNNPTPEITIQAQDGVGNKDVTNNNTFGLQNSGTGYFSVDRFNWVNTTSVTLQSGEVTVYYKNPNTGSYIITAYRASFTGDTQIETVVAQGANANASYITFNPHQVPADNGTSVATAVVFIADTYGFPVAGKTVTLAASRGNSVTIQPTNQPTGSNGMCTFTIYSGYAGQDTVCAACGGNTIYENVMMATNNPSFELGAGISASGWNMAVNQFRDSARTHTGSFSIMCKTGGPSASITQASVPVQQNSNYLYSAWFWSQHNPGSCYIDLADVTDDPNLTCTPDLQTWEYRSIIWNSTTYTGVVQRVVTDGGFSGTCWVDDMMLRRSPTLTFTATKLDFVSPSFRIRAGDTSPQVTAAAAGNSGGADEIFNDTVSLSTNSSSGSFSVSDISWANTTVITFSSGVGSFYYRDFAVGSPVLTADHWPLATDTQTETVTIRFLRFANTIPFTITSVSTAPVFIKAGDGFGNTAVLYNDTVQLLTTSAKGSFSVSGTTWANTSIVYLSSGSKTVYYRDKSGGNPVTTVTRTDSWTWTDTQQETVTKPTVLTSKVQMNIRSGETGSMPMRFWQSDTVEYTIYIKNIGTETAINNIVVDTRSFDTSTCNLVNFVNMDSITVSETWAYTTDTAFLTWIAGSPASGASNVKGLRWRVGSLGINETKAIRFRVRVK</sequence>
<dbReference type="InterPro" id="IPR006558">
    <property type="entry name" value="LamG-like"/>
</dbReference>
<evidence type="ECO:0000313" key="13">
    <source>
        <dbReference type="Proteomes" id="UP000229307"/>
    </source>
</evidence>
<dbReference type="InterPro" id="IPR029018">
    <property type="entry name" value="Hex-like_dom2"/>
</dbReference>
<comment type="caution">
    <text evidence="12">The sequence shown here is derived from an EMBL/GenBank/DDBJ whole genome shotgun (WGS) entry which is preliminary data.</text>
</comment>
<comment type="similarity">
    <text evidence="2">Belongs to the glycosyl hydrolase 20 family.</text>
</comment>
<dbReference type="GO" id="GO:0005975">
    <property type="term" value="P:carbohydrate metabolic process"/>
    <property type="evidence" value="ECO:0007669"/>
    <property type="project" value="InterPro"/>
</dbReference>
<keyword evidence="6" id="KW-0378">Hydrolase</keyword>
<dbReference type="SMART" id="SM00776">
    <property type="entry name" value="NPCBM"/>
    <property type="match status" value="1"/>
</dbReference>
<feature type="chain" id="PRO_5014773182" description="beta-N-acetylhexosaminidase" evidence="10">
    <location>
        <begin position="21"/>
        <end position="5334"/>
    </location>
</feature>
<dbReference type="InterPro" id="IPR017853">
    <property type="entry name" value="GH"/>
</dbReference>
<dbReference type="Gene3D" id="2.60.40.10">
    <property type="entry name" value="Immunoglobulins"/>
    <property type="match status" value="8"/>
</dbReference>
<dbReference type="SMART" id="SM00634">
    <property type="entry name" value="BID_1"/>
    <property type="match status" value="6"/>
</dbReference>
<protein>
    <recommendedName>
        <fullName evidence="4">beta-N-acetylhexosaminidase</fullName>
        <ecNumber evidence="4">3.2.1.52</ecNumber>
    </recommendedName>
</protein>
<comment type="catalytic activity">
    <reaction evidence="1">
        <text>Hydrolysis of terminal non-reducing N-acetyl-D-hexosamine residues in N-acetyl-beta-D-hexosaminides.</text>
        <dbReference type="EC" id="3.2.1.52"/>
    </reaction>
</comment>
<dbReference type="InterPro" id="IPR025705">
    <property type="entry name" value="Beta_hexosaminidase_sua/sub"/>
</dbReference>
<evidence type="ECO:0000256" key="7">
    <source>
        <dbReference type="ARBA" id="ARBA00023157"/>
    </source>
</evidence>
<dbReference type="GO" id="GO:0030203">
    <property type="term" value="P:glycosaminoglycan metabolic process"/>
    <property type="evidence" value="ECO:0007669"/>
    <property type="project" value="TreeGrafter"/>
</dbReference>
<dbReference type="InterPro" id="IPR008964">
    <property type="entry name" value="Invasin/intimin_cell_adhesion"/>
</dbReference>
<proteinExistence type="inferred from homology"/>
<evidence type="ECO:0000256" key="5">
    <source>
        <dbReference type="ARBA" id="ARBA00022729"/>
    </source>
</evidence>
<dbReference type="PANTHER" id="PTHR22600:SF57">
    <property type="entry name" value="BETA-N-ACETYLHEXOSAMINIDASE"/>
    <property type="match status" value="1"/>
</dbReference>
<feature type="signal peptide" evidence="10">
    <location>
        <begin position="1"/>
        <end position="20"/>
    </location>
</feature>
<dbReference type="Pfam" id="PF00728">
    <property type="entry name" value="Glyco_hydro_20"/>
    <property type="match status" value="1"/>
</dbReference>
<organism evidence="12 13">
    <name type="scientific">Candidatus Desantisbacteria bacterium CG_4_10_14_0_8_um_filter_48_22</name>
    <dbReference type="NCBI Taxonomy" id="1974543"/>
    <lineage>
        <taxon>Bacteria</taxon>
        <taxon>Candidatus Desantisiibacteriota</taxon>
    </lineage>
</organism>
<dbReference type="InterPro" id="IPR013320">
    <property type="entry name" value="ConA-like_dom_sf"/>
</dbReference>
<dbReference type="Gene3D" id="2.60.120.260">
    <property type="entry name" value="Galactose-binding domain-like"/>
    <property type="match status" value="3"/>
</dbReference>
<evidence type="ECO:0000256" key="3">
    <source>
        <dbReference type="ARBA" id="ARBA00010116"/>
    </source>
</evidence>
<keyword evidence="5 10" id="KW-0732">Signal</keyword>
<dbReference type="PANTHER" id="PTHR22600">
    <property type="entry name" value="BETA-HEXOSAMINIDASE"/>
    <property type="match status" value="1"/>
</dbReference>
<gene>
    <name evidence="12" type="ORF">COY52_04710</name>
</gene>
<dbReference type="InterPro" id="IPR013785">
    <property type="entry name" value="Aldolase_TIM"/>
</dbReference>
<dbReference type="Pfam" id="PF02838">
    <property type="entry name" value="Glyco_hydro_20b"/>
    <property type="match status" value="1"/>
</dbReference>
<evidence type="ECO:0000256" key="4">
    <source>
        <dbReference type="ARBA" id="ARBA00012663"/>
    </source>
</evidence>
<accession>A0A2M7SCV2</accession>
<dbReference type="GO" id="GO:0004563">
    <property type="term" value="F:beta-N-acetylhexosaminidase activity"/>
    <property type="evidence" value="ECO:0007669"/>
    <property type="project" value="UniProtKB-EC"/>
</dbReference>
<dbReference type="InterPro" id="IPR015882">
    <property type="entry name" value="HEX_bac_N"/>
</dbReference>
<dbReference type="SUPFAM" id="SSF51445">
    <property type="entry name" value="(Trans)glycosidases"/>
    <property type="match status" value="2"/>
</dbReference>
<dbReference type="GO" id="GO:0016020">
    <property type="term" value="C:membrane"/>
    <property type="evidence" value="ECO:0007669"/>
    <property type="project" value="TreeGrafter"/>
</dbReference>
<dbReference type="Gene3D" id="2.60.120.560">
    <property type="entry name" value="Exo-inulinase, domain 1"/>
    <property type="match status" value="2"/>
</dbReference>
<dbReference type="InterPro" id="IPR015883">
    <property type="entry name" value="Glyco_hydro_20_cat"/>
</dbReference>
<dbReference type="SMART" id="SM00560">
    <property type="entry name" value="LamGL"/>
    <property type="match status" value="2"/>
</dbReference>
<name>A0A2M7SCV2_9BACT</name>
<feature type="domain" description="Big-1" evidence="11">
    <location>
        <begin position="3969"/>
        <end position="4062"/>
    </location>
</feature>
<dbReference type="InterPro" id="IPR038637">
    <property type="entry name" value="NPCBM_sf"/>
</dbReference>
<dbReference type="InterPro" id="IPR013222">
    <property type="entry name" value="Glyco_hyd_98_carb-bd"/>
</dbReference>
<evidence type="ECO:0000256" key="10">
    <source>
        <dbReference type="SAM" id="SignalP"/>
    </source>
</evidence>
<dbReference type="Gene3D" id="3.30.379.10">
    <property type="entry name" value="Chitobiase/beta-hexosaminidase domain 2-like"/>
    <property type="match status" value="1"/>
</dbReference>
<keyword evidence="8" id="KW-0326">Glycosidase</keyword>
<dbReference type="EC" id="3.2.1.52" evidence="4"/>
<evidence type="ECO:0000256" key="6">
    <source>
        <dbReference type="ARBA" id="ARBA00022801"/>
    </source>
</evidence>
<dbReference type="InterPro" id="IPR008979">
    <property type="entry name" value="Galactose-bd-like_sf"/>
</dbReference>
<evidence type="ECO:0000259" key="11">
    <source>
        <dbReference type="PROSITE" id="PS51127"/>
    </source>
</evidence>